<dbReference type="OrthoDB" id="4175653at2"/>
<evidence type="ECO:0000256" key="1">
    <source>
        <dbReference type="SAM" id="MobiDB-lite"/>
    </source>
</evidence>
<dbReference type="EMBL" id="FODD01000017">
    <property type="protein sequence ID" value="SEO08637.1"/>
    <property type="molecule type" value="Genomic_DNA"/>
</dbReference>
<dbReference type="STRING" id="310780.SAMN05216267_10174"/>
<feature type="compositionally biased region" description="Gly residues" evidence="1">
    <location>
        <begin position="184"/>
        <end position="206"/>
    </location>
</feature>
<keyword evidence="2" id="KW-0812">Transmembrane</keyword>
<dbReference type="Pfam" id="PF00652">
    <property type="entry name" value="Ricin_B_lectin"/>
    <property type="match status" value="1"/>
</dbReference>
<name>A0A1H8LU17_9ACTN</name>
<accession>A0A1H8LU17</accession>
<evidence type="ECO:0000259" key="3">
    <source>
        <dbReference type="SMART" id="SM00458"/>
    </source>
</evidence>
<sequence length="350" mass="33712">MTSPDASDAPDTPGTPLGAEPPTEAPAGASAEEPLPTAEEPAVAISPAAARATAGGSAVPSEHGAFAAGFARQRFSGLRLLKPGRRVGIAIAAAVAIAAVGVGIAEAVSHLGGGSGDTADKPAATTSAPATGSSSPSASAASPAATAASPTPSHGKPAKGGPGAGATTVVTVPAPPAAPPSGTHSGGGSTGGTTGGTTGGSTGGGSNPTQKPTSRPVTFTGAYVVNFASSRCLAAQGGSSAPGTQMVLADCDHGDPSQGWTFPSDGTARDFGGTMCLDISGTAGNGATVHLARCSSARHSTQAFVLKSSYDLVEVQPDLCVDAKDKGTSAGTVLQMWSCTGTSNQKWREP</sequence>
<feature type="compositionally biased region" description="Low complexity" evidence="1">
    <location>
        <begin position="122"/>
        <end position="155"/>
    </location>
</feature>
<dbReference type="Proteomes" id="UP000181951">
    <property type="component" value="Unassembled WGS sequence"/>
</dbReference>
<feature type="compositionally biased region" description="Low complexity" evidence="1">
    <location>
        <begin position="15"/>
        <end position="42"/>
    </location>
</feature>
<keyword evidence="2" id="KW-1133">Transmembrane helix</keyword>
<reference evidence="4 5" key="1">
    <citation type="submission" date="2016-10" db="EMBL/GenBank/DDBJ databases">
        <authorList>
            <person name="de Groot N.N."/>
        </authorList>
    </citation>
    <scope>NUCLEOTIDE SEQUENCE [LARGE SCALE GENOMIC DNA]</scope>
    <source>
        <strain evidence="4 5">CGMCC 4.2026</strain>
    </source>
</reference>
<feature type="region of interest" description="Disordered" evidence="1">
    <location>
        <begin position="1"/>
        <end position="42"/>
    </location>
</feature>
<dbReference type="AlphaFoldDB" id="A0A1H8LU17"/>
<evidence type="ECO:0000256" key="2">
    <source>
        <dbReference type="SAM" id="Phobius"/>
    </source>
</evidence>
<dbReference type="RefSeq" id="WP_075017140.1">
    <property type="nucleotide sequence ID" value="NZ_FODD01000017.1"/>
</dbReference>
<dbReference type="SMART" id="SM00458">
    <property type="entry name" value="RICIN"/>
    <property type="match status" value="1"/>
</dbReference>
<keyword evidence="4" id="KW-0430">Lectin</keyword>
<keyword evidence="2" id="KW-0472">Membrane</keyword>
<organism evidence="4 5">
    <name type="scientific">Actinacidiphila rubida</name>
    <dbReference type="NCBI Taxonomy" id="310780"/>
    <lineage>
        <taxon>Bacteria</taxon>
        <taxon>Bacillati</taxon>
        <taxon>Actinomycetota</taxon>
        <taxon>Actinomycetes</taxon>
        <taxon>Kitasatosporales</taxon>
        <taxon>Streptomycetaceae</taxon>
        <taxon>Actinacidiphila</taxon>
    </lineage>
</organism>
<dbReference type="Gene3D" id="2.80.10.50">
    <property type="match status" value="1"/>
</dbReference>
<dbReference type="PROSITE" id="PS50231">
    <property type="entry name" value="RICIN_B_LECTIN"/>
    <property type="match status" value="1"/>
</dbReference>
<feature type="compositionally biased region" description="Polar residues" evidence="1">
    <location>
        <begin position="207"/>
        <end position="216"/>
    </location>
</feature>
<feature type="region of interest" description="Disordered" evidence="1">
    <location>
        <begin position="114"/>
        <end position="216"/>
    </location>
</feature>
<dbReference type="InterPro" id="IPR000772">
    <property type="entry name" value="Ricin_B_lectin"/>
</dbReference>
<dbReference type="SUPFAM" id="SSF50370">
    <property type="entry name" value="Ricin B-like lectins"/>
    <property type="match status" value="1"/>
</dbReference>
<gene>
    <name evidence="4" type="ORF">SAMN05216267_10174</name>
</gene>
<dbReference type="InterPro" id="IPR035992">
    <property type="entry name" value="Ricin_B-like_lectins"/>
</dbReference>
<feature type="domain" description="Ricin B lectin" evidence="3">
    <location>
        <begin position="221"/>
        <end position="350"/>
    </location>
</feature>
<keyword evidence="5" id="KW-1185">Reference proteome</keyword>
<evidence type="ECO:0000313" key="4">
    <source>
        <dbReference type="EMBL" id="SEO08637.1"/>
    </source>
</evidence>
<proteinExistence type="predicted"/>
<dbReference type="GO" id="GO:0030246">
    <property type="term" value="F:carbohydrate binding"/>
    <property type="evidence" value="ECO:0007669"/>
    <property type="project" value="UniProtKB-KW"/>
</dbReference>
<feature type="transmembrane region" description="Helical" evidence="2">
    <location>
        <begin position="87"/>
        <end position="105"/>
    </location>
</feature>
<protein>
    <submittedName>
        <fullName evidence="4">Ricin-type beta-trefoil lectin domain-containing protein</fullName>
    </submittedName>
</protein>
<evidence type="ECO:0000313" key="5">
    <source>
        <dbReference type="Proteomes" id="UP000181951"/>
    </source>
</evidence>